<gene>
    <name evidence="1" type="ORF">CSUI_009560</name>
</gene>
<keyword evidence="2" id="KW-1185">Reference proteome</keyword>
<proteinExistence type="predicted"/>
<dbReference type="VEuPathDB" id="ToxoDB:CSUI_009560"/>
<dbReference type="AlphaFoldDB" id="A0A2C6KJQ4"/>
<organism evidence="1 2">
    <name type="scientific">Cystoisospora suis</name>
    <dbReference type="NCBI Taxonomy" id="483139"/>
    <lineage>
        <taxon>Eukaryota</taxon>
        <taxon>Sar</taxon>
        <taxon>Alveolata</taxon>
        <taxon>Apicomplexa</taxon>
        <taxon>Conoidasida</taxon>
        <taxon>Coccidia</taxon>
        <taxon>Eucoccidiorida</taxon>
        <taxon>Eimeriorina</taxon>
        <taxon>Sarcocystidae</taxon>
        <taxon>Cystoisospora</taxon>
    </lineage>
</organism>
<dbReference type="RefSeq" id="XP_067918349.1">
    <property type="nucleotide sequence ID" value="XM_068069675.1"/>
</dbReference>
<evidence type="ECO:0000313" key="2">
    <source>
        <dbReference type="Proteomes" id="UP000221165"/>
    </source>
</evidence>
<protein>
    <submittedName>
        <fullName evidence="1">Uncharacterized protein</fullName>
    </submittedName>
</protein>
<dbReference type="Proteomes" id="UP000221165">
    <property type="component" value="Unassembled WGS sequence"/>
</dbReference>
<evidence type="ECO:0000313" key="1">
    <source>
        <dbReference type="EMBL" id="PHJ16623.1"/>
    </source>
</evidence>
<name>A0A2C6KJQ4_9APIC</name>
<reference evidence="1 2" key="1">
    <citation type="journal article" date="2017" name="Int. J. Parasitol.">
        <title>The genome of the protozoan parasite Cystoisospora suis and a reverse vaccinology approach to identify vaccine candidates.</title>
        <authorList>
            <person name="Palmieri N."/>
            <person name="Shrestha A."/>
            <person name="Ruttkowski B."/>
            <person name="Beck T."/>
            <person name="Vogl C."/>
            <person name="Tomley F."/>
            <person name="Blake D.P."/>
            <person name="Joachim A."/>
        </authorList>
    </citation>
    <scope>NUCLEOTIDE SEQUENCE [LARGE SCALE GENOMIC DNA]</scope>
    <source>
        <strain evidence="1 2">Wien I</strain>
    </source>
</reference>
<dbReference type="EMBL" id="MIGC01005755">
    <property type="protein sequence ID" value="PHJ16623.1"/>
    <property type="molecule type" value="Genomic_DNA"/>
</dbReference>
<sequence length="34" mass="4225">MTRYLQRVRVMIKETQSINSQLTLFFLFSYCFFL</sequence>
<accession>A0A2C6KJQ4</accession>
<comment type="caution">
    <text evidence="1">The sequence shown here is derived from an EMBL/GenBank/DDBJ whole genome shotgun (WGS) entry which is preliminary data.</text>
</comment>
<dbReference type="GeneID" id="94432886"/>